<evidence type="ECO:0000256" key="5">
    <source>
        <dbReference type="ARBA" id="ARBA00023049"/>
    </source>
</evidence>
<reference evidence="8 9" key="1">
    <citation type="journal article" date="2024" name="J Genomics">
        <title>Draft genome sequencing and assembly of Favolaschia claudopus CIRM-BRFM 2984 isolated from oak limbs.</title>
        <authorList>
            <person name="Navarro D."/>
            <person name="Drula E."/>
            <person name="Chaduli D."/>
            <person name="Cazenave R."/>
            <person name="Ahrendt S."/>
            <person name="Wang J."/>
            <person name="Lipzen A."/>
            <person name="Daum C."/>
            <person name="Barry K."/>
            <person name="Grigoriev I.V."/>
            <person name="Favel A."/>
            <person name="Rosso M.N."/>
            <person name="Martin F."/>
        </authorList>
    </citation>
    <scope>NUCLEOTIDE SEQUENCE [LARGE SCALE GENOMIC DNA]</scope>
    <source>
        <strain evidence="8 9">CIRM-BRFM 2984</strain>
    </source>
</reference>
<protein>
    <submittedName>
        <fullName evidence="8">Peptidase family M48-domain-containing protein</fullName>
    </submittedName>
</protein>
<dbReference type="CDD" id="cd07331">
    <property type="entry name" value="M48C_Oma1_like"/>
    <property type="match status" value="1"/>
</dbReference>
<dbReference type="Pfam" id="PF01435">
    <property type="entry name" value="Peptidase_M48"/>
    <property type="match status" value="1"/>
</dbReference>
<dbReference type="GO" id="GO:0034982">
    <property type="term" value="P:mitochondrial protein processing"/>
    <property type="evidence" value="ECO:0007669"/>
    <property type="project" value="TreeGrafter"/>
</dbReference>
<keyword evidence="5 6" id="KW-0482">Metalloprotease</keyword>
<evidence type="ECO:0000256" key="1">
    <source>
        <dbReference type="ARBA" id="ARBA00022670"/>
    </source>
</evidence>
<dbReference type="GO" id="GO:0046872">
    <property type="term" value="F:metal ion binding"/>
    <property type="evidence" value="ECO:0007669"/>
    <property type="project" value="UniProtKB-KW"/>
</dbReference>
<comment type="cofactor">
    <cofactor evidence="6">
        <name>Zn(2+)</name>
        <dbReference type="ChEBI" id="CHEBI:29105"/>
    </cofactor>
    <text evidence="6">Binds 1 zinc ion per subunit.</text>
</comment>
<evidence type="ECO:0000256" key="4">
    <source>
        <dbReference type="ARBA" id="ARBA00022833"/>
    </source>
</evidence>
<dbReference type="InterPro" id="IPR001915">
    <property type="entry name" value="Peptidase_M48"/>
</dbReference>
<organism evidence="8 9">
    <name type="scientific">Favolaschia claudopus</name>
    <dbReference type="NCBI Taxonomy" id="2862362"/>
    <lineage>
        <taxon>Eukaryota</taxon>
        <taxon>Fungi</taxon>
        <taxon>Dikarya</taxon>
        <taxon>Basidiomycota</taxon>
        <taxon>Agaricomycotina</taxon>
        <taxon>Agaricomycetes</taxon>
        <taxon>Agaricomycetidae</taxon>
        <taxon>Agaricales</taxon>
        <taxon>Marasmiineae</taxon>
        <taxon>Mycenaceae</taxon>
        <taxon>Favolaschia</taxon>
    </lineage>
</organism>
<evidence type="ECO:0000259" key="7">
    <source>
        <dbReference type="Pfam" id="PF01435"/>
    </source>
</evidence>
<dbReference type="PANTHER" id="PTHR22726">
    <property type="entry name" value="METALLOENDOPEPTIDASE OMA1"/>
    <property type="match status" value="1"/>
</dbReference>
<evidence type="ECO:0000256" key="2">
    <source>
        <dbReference type="ARBA" id="ARBA00022723"/>
    </source>
</evidence>
<dbReference type="PANTHER" id="PTHR22726:SF18">
    <property type="entry name" value="PEPTIDASE M48 DOMAIN-CONTAINING PROTEIN"/>
    <property type="match status" value="1"/>
</dbReference>
<dbReference type="GO" id="GO:0004222">
    <property type="term" value="F:metalloendopeptidase activity"/>
    <property type="evidence" value="ECO:0007669"/>
    <property type="project" value="InterPro"/>
</dbReference>
<dbReference type="InterPro" id="IPR051156">
    <property type="entry name" value="Mito/Outer_Membr_Metalloprot"/>
</dbReference>
<sequence>MKNPTDNPVARSLETIPATGRRRFIVVSSEDVEEMRHIVLEDVLQKHGRKILCWDHPVSQDVRRVAGRIISQNGLGYIEGQRRGTDAQDQDSKPWNIIVIDDEADVDAFTLSGRVILISTGILPVTRDEAGLAALLAHEISHGALRHPEESLSCLMFIYPFRCFLRLLRRDTRFLELVRLSLEAPHSRMLESEADMYALRLLRGAGYEGAALPRFLADLAETDKESDSYKIPAFLRSHPPLWKRIKDLEARLSSDHTLIGALSHVR</sequence>
<dbReference type="GO" id="GO:0005743">
    <property type="term" value="C:mitochondrial inner membrane"/>
    <property type="evidence" value="ECO:0007669"/>
    <property type="project" value="TreeGrafter"/>
</dbReference>
<keyword evidence="1 6" id="KW-0645">Protease</keyword>
<comment type="caution">
    <text evidence="8">The sequence shown here is derived from an EMBL/GenBank/DDBJ whole genome shotgun (WGS) entry which is preliminary data.</text>
</comment>
<dbReference type="EMBL" id="JAWWNJ010000011">
    <property type="protein sequence ID" value="KAK7045165.1"/>
    <property type="molecule type" value="Genomic_DNA"/>
</dbReference>
<accession>A0AAW0D1C8</accession>
<dbReference type="Proteomes" id="UP001362999">
    <property type="component" value="Unassembled WGS sequence"/>
</dbReference>
<keyword evidence="2" id="KW-0479">Metal-binding</keyword>
<keyword evidence="9" id="KW-1185">Reference proteome</keyword>
<proteinExistence type="inferred from homology"/>
<gene>
    <name evidence="8" type="ORF">R3P38DRAFT_189162</name>
</gene>
<dbReference type="Gene3D" id="3.30.2010.10">
    <property type="entry name" value="Metalloproteases ('zincins'), catalytic domain"/>
    <property type="match status" value="1"/>
</dbReference>
<name>A0AAW0D1C8_9AGAR</name>
<dbReference type="AlphaFoldDB" id="A0AAW0D1C8"/>
<comment type="similarity">
    <text evidence="6">Belongs to the peptidase M48 family.</text>
</comment>
<feature type="domain" description="Peptidase M48" evidence="7">
    <location>
        <begin position="88"/>
        <end position="251"/>
    </location>
</feature>
<evidence type="ECO:0000313" key="8">
    <source>
        <dbReference type="EMBL" id="KAK7045165.1"/>
    </source>
</evidence>
<evidence type="ECO:0000313" key="9">
    <source>
        <dbReference type="Proteomes" id="UP001362999"/>
    </source>
</evidence>
<evidence type="ECO:0000256" key="6">
    <source>
        <dbReference type="RuleBase" id="RU003983"/>
    </source>
</evidence>
<keyword evidence="4 6" id="KW-0862">Zinc</keyword>
<evidence type="ECO:0000256" key="3">
    <source>
        <dbReference type="ARBA" id="ARBA00022801"/>
    </source>
</evidence>
<keyword evidence="3 6" id="KW-0378">Hydrolase</keyword>
<dbReference type="GO" id="GO:0006515">
    <property type="term" value="P:protein quality control for misfolded or incompletely synthesized proteins"/>
    <property type="evidence" value="ECO:0007669"/>
    <property type="project" value="TreeGrafter"/>
</dbReference>